<reference evidence="2 3" key="1">
    <citation type="journal article" date="2012" name="PLoS Pathog.">
        <title>Diverse lifestyles and strategies of plant pathogenesis encoded in the genomes of eighteen Dothideomycetes fungi.</title>
        <authorList>
            <person name="Ohm R.A."/>
            <person name="Feau N."/>
            <person name="Henrissat B."/>
            <person name="Schoch C.L."/>
            <person name="Horwitz B.A."/>
            <person name="Barry K.W."/>
            <person name="Condon B.J."/>
            <person name="Copeland A.C."/>
            <person name="Dhillon B."/>
            <person name="Glaser F."/>
            <person name="Hesse C.N."/>
            <person name="Kosti I."/>
            <person name="LaButti K."/>
            <person name="Lindquist E.A."/>
            <person name="Lucas S."/>
            <person name="Salamov A.A."/>
            <person name="Bradshaw R.E."/>
            <person name="Ciuffetti L."/>
            <person name="Hamelin R.C."/>
            <person name="Kema G.H.J."/>
            <person name="Lawrence C."/>
            <person name="Scott J.A."/>
            <person name="Spatafora J.W."/>
            <person name="Turgeon B.G."/>
            <person name="de Wit P.J.G.M."/>
            <person name="Zhong S."/>
            <person name="Goodwin S.B."/>
            <person name="Grigoriev I.V."/>
        </authorList>
    </citation>
    <scope>NUCLEOTIDE SEQUENCE [LARGE SCALE GENOMIC DNA]</scope>
    <source>
        <strain evidence="2 3">CIRAD86</strain>
    </source>
</reference>
<name>N1Q795_PSEFD</name>
<dbReference type="KEGG" id="pfj:MYCFIDRAFT_47289"/>
<organism evidence="2 3">
    <name type="scientific">Pseudocercospora fijiensis (strain CIRAD86)</name>
    <name type="common">Black leaf streak disease fungus</name>
    <name type="synonym">Mycosphaerella fijiensis</name>
    <dbReference type="NCBI Taxonomy" id="383855"/>
    <lineage>
        <taxon>Eukaryota</taxon>
        <taxon>Fungi</taxon>
        <taxon>Dikarya</taxon>
        <taxon>Ascomycota</taxon>
        <taxon>Pezizomycotina</taxon>
        <taxon>Dothideomycetes</taxon>
        <taxon>Dothideomycetidae</taxon>
        <taxon>Mycosphaerellales</taxon>
        <taxon>Mycosphaerellaceae</taxon>
        <taxon>Pseudocercospora</taxon>
    </lineage>
</organism>
<feature type="compositionally biased region" description="Basic and acidic residues" evidence="1">
    <location>
        <begin position="34"/>
        <end position="43"/>
    </location>
</feature>
<keyword evidence="3" id="KW-1185">Reference proteome</keyword>
<evidence type="ECO:0000313" key="2">
    <source>
        <dbReference type="EMBL" id="EME88495.1"/>
    </source>
</evidence>
<sequence length="66" mass="6989">MSAPNQGRQSPDPERQTGAQQQSPPAEKPNQAPGHKEAKDSKAQLEGLSSNPKGPLDDEAKAKLSK</sequence>
<accession>N1Q795</accession>
<gene>
    <name evidence="2" type="ORF">MYCFIDRAFT_47289</name>
</gene>
<dbReference type="GeneID" id="19339768"/>
<proteinExistence type="predicted"/>
<feature type="region of interest" description="Disordered" evidence="1">
    <location>
        <begin position="1"/>
        <end position="66"/>
    </location>
</feature>
<dbReference type="AlphaFoldDB" id="N1Q795"/>
<protein>
    <submittedName>
        <fullName evidence="2">Uncharacterized protein</fullName>
    </submittedName>
</protein>
<dbReference type="HOGENOM" id="CLU_182434_0_0_1"/>
<dbReference type="EMBL" id="KB446555">
    <property type="protein sequence ID" value="EME88495.1"/>
    <property type="molecule type" value="Genomic_DNA"/>
</dbReference>
<dbReference type="eggNOG" id="ENOG502SZKE">
    <property type="taxonomic scope" value="Eukaryota"/>
</dbReference>
<dbReference type="OrthoDB" id="5375886at2759"/>
<evidence type="ECO:0000256" key="1">
    <source>
        <dbReference type="SAM" id="MobiDB-lite"/>
    </source>
</evidence>
<dbReference type="RefSeq" id="XP_007919994.1">
    <property type="nucleotide sequence ID" value="XM_007921803.1"/>
</dbReference>
<dbReference type="VEuPathDB" id="FungiDB:MYCFIDRAFT_47289"/>
<dbReference type="Proteomes" id="UP000016932">
    <property type="component" value="Unassembled WGS sequence"/>
</dbReference>
<feature type="compositionally biased region" description="Basic and acidic residues" evidence="1">
    <location>
        <begin position="55"/>
        <end position="66"/>
    </location>
</feature>
<evidence type="ECO:0000313" key="3">
    <source>
        <dbReference type="Proteomes" id="UP000016932"/>
    </source>
</evidence>